<keyword evidence="4" id="KW-1185">Reference proteome</keyword>
<sequence>MSPPFRLRENGIDLYVRLTPKAALDRIDGVETAADGRSHLKARVRAVPENGAANTALERLMAKALGVPVSAVSVAAGGTSRLKTLRVMGDGAELAKSVEALSKQSKI</sequence>
<proteinExistence type="inferred from homology"/>
<name>A0ABU8KH40_9HYPH</name>
<dbReference type="NCBIfam" id="TIGR00251">
    <property type="entry name" value="DUF167 family protein"/>
    <property type="match status" value="1"/>
</dbReference>
<dbReference type="PANTHER" id="PTHR13420">
    <property type="entry name" value="UPF0235 PROTEIN C15ORF40"/>
    <property type="match status" value="1"/>
</dbReference>
<dbReference type="PANTHER" id="PTHR13420:SF7">
    <property type="entry name" value="UPF0235 PROTEIN C15ORF40"/>
    <property type="match status" value="1"/>
</dbReference>
<accession>A0ABU8KH40</accession>
<organism evidence="3 4">
    <name type="scientific">Mesorhizobium argentiipisi</name>
    <dbReference type="NCBI Taxonomy" id="3015175"/>
    <lineage>
        <taxon>Bacteria</taxon>
        <taxon>Pseudomonadati</taxon>
        <taxon>Pseudomonadota</taxon>
        <taxon>Alphaproteobacteria</taxon>
        <taxon>Hyphomicrobiales</taxon>
        <taxon>Phyllobacteriaceae</taxon>
        <taxon>Mesorhizobium</taxon>
    </lineage>
</organism>
<evidence type="ECO:0000256" key="1">
    <source>
        <dbReference type="ARBA" id="ARBA00010364"/>
    </source>
</evidence>
<dbReference type="Proteomes" id="UP001366503">
    <property type="component" value="Unassembled WGS sequence"/>
</dbReference>
<dbReference type="SUPFAM" id="SSF69786">
    <property type="entry name" value="YggU-like"/>
    <property type="match status" value="1"/>
</dbReference>
<dbReference type="RefSeq" id="WP_337094845.1">
    <property type="nucleotide sequence ID" value="NZ_JAPYKO010000015.1"/>
</dbReference>
<evidence type="ECO:0000256" key="2">
    <source>
        <dbReference type="HAMAP-Rule" id="MF_00634"/>
    </source>
</evidence>
<comment type="similarity">
    <text evidence="1 2">Belongs to the UPF0235 family.</text>
</comment>
<dbReference type="Gene3D" id="3.30.1200.10">
    <property type="entry name" value="YggU-like"/>
    <property type="match status" value="1"/>
</dbReference>
<dbReference type="InterPro" id="IPR003746">
    <property type="entry name" value="DUF167"/>
</dbReference>
<evidence type="ECO:0000313" key="3">
    <source>
        <dbReference type="EMBL" id="MEI9404588.1"/>
    </source>
</evidence>
<dbReference type="Pfam" id="PF02594">
    <property type="entry name" value="DUF167"/>
    <property type="match status" value="1"/>
</dbReference>
<comment type="caution">
    <text evidence="3">The sequence shown here is derived from an EMBL/GenBank/DDBJ whole genome shotgun (WGS) entry which is preliminary data.</text>
</comment>
<gene>
    <name evidence="3" type="ORF">O7A05_20845</name>
</gene>
<dbReference type="NCBIfam" id="NF002348">
    <property type="entry name" value="PRK01310.1"/>
    <property type="match status" value="1"/>
</dbReference>
<dbReference type="HAMAP" id="MF_00634">
    <property type="entry name" value="UPF0235"/>
    <property type="match status" value="1"/>
</dbReference>
<dbReference type="InterPro" id="IPR036591">
    <property type="entry name" value="YggU-like_sf"/>
</dbReference>
<protein>
    <recommendedName>
        <fullName evidence="2">UPF0235 protein O7A05_20845</fullName>
    </recommendedName>
</protein>
<evidence type="ECO:0000313" key="4">
    <source>
        <dbReference type="Proteomes" id="UP001366503"/>
    </source>
</evidence>
<dbReference type="EMBL" id="JAPYKO010000015">
    <property type="protein sequence ID" value="MEI9404588.1"/>
    <property type="molecule type" value="Genomic_DNA"/>
</dbReference>
<reference evidence="3 4" key="1">
    <citation type="submission" date="2022-12" db="EMBL/GenBank/DDBJ databases">
        <authorList>
            <person name="Muema E."/>
        </authorList>
    </citation>
    <scope>NUCLEOTIDE SEQUENCE [LARGE SCALE GENOMIC DNA]</scope>
    <source>
        <strain evidence="4">1330</strain>
    </source>
</reference>
<dbReference type="SMART" id="SM01152">
    <property type="entry name" value="DUF167"/>
    <property type="match status" value="1"/>
</dbReference>